<dbReference type="CDD" id="cd00303">
    <property type="entry name" value="retropepsin_like"/>
    <property type="match status" value="1"/>
</dbReference>
<gene>
    <name evidence="3" type="ORF">FSB_LOCUS60905</name>
</gene>
<organism evidence="3">
    <name type="scientific">Fagus sylvatica</name>
    <name type="common">Beechnut</name>
    <dbReference type="NCBI Taxonomy" id="28930"/>
    <lineage>
        <taxon>Eukaryota</taxon>
        <taxon>Viridiplantae</taxon>
        <taxon>Streptophyta</taxon>
        <taxon>Embryophyta</taxon>
        <taxon>Tracheophyta</taxon>
        <taxon>Spermatophyta</taxon>
        <taxon>Magnoliopsida</taxon>
        <taxon>eudicotyledons</taxon>
        <taxon>Gunneridae</taxon>
        <taxon>Pentapetalae</taxon>
        <taxon>rosids</taxon>
        <taxon>fabids</taxon>
        <taxon>Fagales</taxon>
        <taxon>Fagaceae</taxon>
        <taxon>Fagus</taxon>
    </lineage>
</organism>
<feature type="region of interest" description="Disordered" evidence="1">
    <location>
        <begin position="326"/>
        <end position="347"/>
    </location>
</feature>
<proteinExistence type="predicted"/>
<dbReference type="InterPro" id="IPR005162">
    <property type="entry name" value="Retrotrans_gag_dom"/>
</dbReference>
<feature type="compositionally biased region" description="Basic and acidic residues" evidence="1">
    <location>
        <begin position="209"/>
        <end position="239"/>
    </location>
</feature>
<reference evidence="3" key="1">
    <citation type="submission" date="2018-02" db="EMBL/GenBank/DDBJ databases">
        <authorList>
            <person name="Cohen D.B."/>
            <person name="Kent A.D."/>
        </authorList>
    </citation>
    <scope>NUCLEOTIDE SEQUENCE</scope>
</reference>
<dbReference type="PANTHER" id="PTHR33240:SF15">
    <property type="entry name" value="GAG-PRO-LIKE PROTEIN"/>
    <property type="match status" value="1"/>
</dbReference>
<feature type="region of interest" description="Disordered" evidence="1">
    <location>
        <begin position="209"/>
        <end position="255"/>
    </location>
</feature>
<evidence type="ECO:0000256" key="1">
    <source>
        <dbReference type="SAM" id="MobiDB-lite"/>
    </source>
</evidence>
<dbReference type="AlphaFoldDB" id="A0A2N9J908"/>
<evidence type="ECO:0000313" key="3">
    <source>
        <dbReference type="EMBL" id="SPD33023.1"/>
    </source>
</evidence>
<evidence type="ECO:0000259" key="2">
    <source>
        <dbReference type="Pfam" id="PF03732"/>
    </source>
</evidence>
<name>A0A2N9J908_FAGSY</name>
<sequence length="543" mass="62477">MMEETSVMKKDGIRIKIRMTKEALPIRIDSLVQVKAKAAWNLDMLVHRSKSPFTKRVDDYPLPAKFKVPQLENFDGLKDSLDYLDSFRTVMRLQGALDEIMCRTFPTNLRGSVRVWFNQLETESIDTFAQLSRAFIDNFIGGRRLACPENYLLNIRQKERESLRSYVQRFNKEAVQIDEPNEFVALTAFNAGLCKGDFLFQLSRDEFPSKKRKEPEDQRFESSKSRFSKSDYSKTDRKNVGSSSGQDGRPKSFTPLNMSIDQVLLQIQDNPAFKWPEKLRSSPGRRSKDLYCRFHRDHGHNTEDCYVLKEQIEALIRQGKLKKFVRRDNQEARPPRQEENKNRLENHPRDVIREIRTIVGGLALGGASRSSKKAYTRQAHNISVTQRPRKNVKLDDQVVTFSEDDVRGIHQPHDDALVVTMTIDGFITRRVLIDNGSSADIIYLLAYQQMNIDKERLRPIDIPLVGFMGDKVNPSRVVSLMIEVGTYPKQVTTSVEFLVVDCPLAYNVIIGCPTLNKLRAVTSTYHLLVRFLTKHGIGELKED</sequence>
<dbReference type="Pfam" id="PF03732">
    <property type="entry name" value="Retrotrans_gag"/>
    <property type="match status" value="1"/>
</dbReference>
<protein>
    <recommendedName>
        <fullName evidence="2">Retrotransposon gag domain-containing protein</fullName>
    </recommendedName>
</protein>
<accession>A0A2N9J908</accession>
<feature type="domain" description="Retrotransposon gag" evidence="2">
    <location>
        <begin position="104"/>
        <end position="193"/>
    </location>
</feature>
<dbReference type="Gene3D" id="2.40.70.10">
    <property type="entry name" value="Acid Proteases"/>
    <property type="match status" value="1"/>
</dbReference>
<dbReference type="EMBL" id="OIVN01006432">
    <property type="protein sequence ID" value="SPD33023.1"/>
    <property type="molecule type" value="Genomic_DNA"/>
</dbReference>
<dbReference type="InterPro" id="IPR021109">
    <property type="entry name" value="Peptidase_aspartic_dom_sf"/>
</dbReference>
<dbReference type="PANTHER" id="PTHR33240">
    <property type="entry name" value="OS08G0508500 PROTEIN"/>
    <property type="match status" value="1"/>
</dbReference>